<gene>
    <name evidence="2" type="ORF">DUNSADRAFT_5925</name>
</gene>
<sequence length="125" mass="13924">SCSIHSAILSTVTLGSPFHSFVFFVNYIALMVPPGDLPARPSTAPPTEARARYHQINSANKDLWQYRHSGGICPKDCKMDPSSRMPAPQLTSPSREEARRVYQTNQSEYALNRVRGLISRVDAYA</sequence>
<protein>
    <submittedName>
        <fullName evidence="2">Uncharacterized protein</fullName>
    </submittedName>
</protein>
<name>A0ABQ7FU09_DUNSA</name>
<reference evidence="2" key="1">
    <citation type="submission" date="2017-08" db="EMBL/GenBank/DDBJ databases">
        <authorList>
            <person name="Polle J.E."/>
            <person name="Barry K."/>
            <person name="Cushman J."/>
            <person name="Schmutz J."/>
            <person name="Tran D."/>
            <person name="Hathwaick L.T."/>
            <person name="Yim W.C."/>
            <person name="Jenkins J."/>
            <person name="Mckie-Krisberg Z.M."/>
            <person name="Prochnik S."/>
            <person name="Lindquist E."/>
            <person name="Dockter R.B."/>
            <person name="Adam C."/>
            <person name="Molina H."/>
            <person name="Bunkerborg J."/>
            <person name="Jin E."/>
            <person name="Buchheim M."/>
            <person name="Magnuson J."/>
        </authorList>
    </citation>
    <scope>NUCLEOTIDE SEQUENCE</scope>
    <source>
        <strain evidence="2">CCAP 19/18</strain>
    </source>
</reference>
<feature type="non-terminal residue" evidence="2">
    <location>
        <position position="1"/>
    </location>
</feature>
<dbReference type="EMBL" id="MU071684">
    <property type="protein sequence ID" value="KAF5825919.1"/>
    <property type="molecule type" value="Genomic_DNA"/>
</dbReference>
<evidence type="ECO:0000313" key="3">
    <source>
        <dbReference type="Proteomes" id="UP000815325"/>
    </source>
</evidence>
<proteinExistence type="predicted"/>
<feature type="region of interest" description="Disordered" evidence="1">
    <location>
        <begin position="77"/>
        <end position="103"/>
    </location>
</feature>
<accession>A0ABQ7FU09</accession>
<dbReference type="Proteomes" id="UP000815325">
    <property type="component" value="Unassembled WGS sequence"/>
</dbReference>
<organism evidence="2 3">
    <name type="scientific">Dunaliella salina</name>
    <name type="common">Green alga</name>
    <name type="synonym">Protococcus salinus</name>
    <dbReference type="NCBI Taxonomy" id="3046"/>
    <lineage>
        <taxon>Eukaryota</taxon>
        <taxon>Viridiplantae</taxon>
        <taxon>Chlorophyta</taxon>
        <taxon>core chlorophytes</taxon>
        <taxon>Chlorophyceae</taxon>
        <taxon>CS clade</taxon>
        <taxon>Chlamydomonadales</taxon>
        <taxon>Dunaliellaceae</taxon>
        <taxon>Dunaliella</taxon>
    </lineage>
</organism>
<keyword evidence="3" id="KW-1185">Reference proteome</keyword>
<comment type="caution">
    <text evidence="2">The sequence shown here is derived from an EMBL/GenBank/DDBJ whole genome shotgun (WGS) entry which is preliminary data.</text>
</comment>
<evidence type="ECO:0000256" key="1">
    <source>
        <dbReference type="SAM" id="MobiDB-lite"/>
    </source>
</evidence>
<evidence type="ECO:0000313" key="2">
    <source>
        <dbReference type="EMBL" id="KAF5825919.1"/>
    </source>
</evidence>